<sequence>MKFLLTSGGITNASIHAALVDLLGKPIAECSALFIPTAMYAYPRHAAMAWQAFAGKARSPLCELGWKSLGVLELTALPSLSKKDWIPLVEETDALLVWGGDPVYLADWMRRSGLAELLPSLRDELVYVGVSAGSMAVSSTFSENYTQPPSGNRDALMSENFSFATAEGEVASLLVTAHGAGWVDFALIPHFDNPAHPDASLENAEKWAARIPLPVYAIDDQTAIAVSDGAVQVVSEGQWKLFLPVA</sequence>
<dbReference type="Pfam" id="PF03575">
    <property type="entry name" value="Peptidase_S51"/>
    <property type="match status" value="1"/>
</dbReference>
<comment type="similarity">
    <text evidence="1">Belongs to the peptidase S51 family.</text>
</comment>
<dbReference type="InterPro" id="IPR029062">
    <property type="entry name" value="Class_I_gatase-like"/>
</dbReference>
<proteinExistence type="inferred from homology"/>
<keyword evidence="6" id="KW-1185">Reference proteome</keyword>
<dbReference type="Proteomes" id="UP000185151">
    <property type="component" value="Unassembled WGS sequence"/>
</dbReference>
<evidence type="ECO:0000256" key="3">
    <source>
        <dbReference type="ARBA" id="ARBA00022801"/>
    </source>
</evidence>
<accession>A0A1N6GV96</accession>
<dbReference type="SUPFAM" id="SSF52317">
    <property type="entry name" value="Class I glutamine amidotransferase-like"/>
    <property type="match status" value="1"/>
</dbReference>
<evidence type="ECO:0000256" key="1">
    <source>
        <dbReference type="ARBA" id="ARBA00006534"/>
    </source>
</evidence>
<name>A0A1N6GV96_9BURK</name>
<evidence type="ECO:0000256" key="2">
    <source>
        <dbReference type="ARBA" id="ARBA00022670"/>
    </source>
</evidence>
<keyword evidence="4" id="KW-0720">Serine protease</keyword>
<keyword evidence="3" id="KW-0378">Hydrolase</keyword>
<dbReference type="OrthoDB" id="3373764at2"/>
<dbReference type="RefSeq" id="WP_074294480.1">
    <property type="nucleotide sequence ID" value="NZ_FSRU01000001.1"/>
</dbReference>
<protein>
    <submittedName>
        <fullName evidence="5">Dipeptidase E</fullName>
    </submittedName>
</protein>
<gene>
    <name evidence="5" type="ORF">SAMN05444165_0985</name>
</gene>
<evidence type="ECO:0000256" key="4">
    <source>
        <dbReference type="ARBA" id="ARBA00022825"/>
    </source>
</evidence>
<dbReference type="GO" id="GO:0006508">
    <property type="term" value="P:proteolysis"/>
    <property type="evidence" value="ECO:0007669"/>
    <property type="project" value="UniProtKB-KW"/>
</dbReference>
<evidence type="ECO:0000313" key="5">
    <source>
        <dbReference type="EMBL" id="SIO11392.1"/>
    </source>
</evidence>
<reference evidence="5 6" key="1">
    <citation type="submission" date="2016-11" db="EMBL/GenBank/DDBJ databases">
        <authorList>
            <person name="Jaros S."/>
            <person name="Januszkiewicz K."/>
            <person name="Wedrychowicz H."/>
        </authorList>
    </citation>
    <scope>NUCLEOTIDE SEQUENCE [LARGE SCALE GENOMIC DNA]</scope>
    <source>
        <strain evidence="5 6">GAS95</strain>
    </source>
</reference>
<dbReference type="PANTHER" id="PTHR20842:SF0">
    <property type="entry name" value="ALPHA-ASPARTYL DIPEPTIDASE"/>
    <property type="match status" value="1"/>
</dbReference>
<evidence type="ECO:0000313" key="6">
    <source>
        <dbReference type="Proteomes" id="UP000185151"/>
    </source>
</evidence>
<dbReference type="Gene3D" id="3.40.50.880">
    <property type="match status" value="1"/>
</dbReference>
<dbReference type="EMBL" id="FSRU01000001">
    <property type="protein sequence ID" value="SIO11392.1"/>
    <property type="molecule type" value="Genomic_DNA"/>
</dbReference>
<dbReference type="PANTHER" id="PTHR20842">
    <property type="entry name" value="PROTEASE S51 ALPHA-ASPARTYL DIPEPTIDASE"/>
    <property type="match status" value="1"/>
</dbReference>
<dbReference type="AlphaFoldDB" id="A0A1N6GV96"/>
<dbReference type="GO" id="GO:0008236">
    <property type="term" value="F:serine-type peptidase activity"/>
    <property type="evidence" value="ECO:0007669"/>
    <property type="project" value="UniProtKB-KW"/>
</dbReference>
<keyword evidence="2" id="KW-0645">Protease</keyword>
<organism evidence="5 6">
    <name type="scientific">Paraburkholderia phenazinium</name>
    <dbReference type="NCBI Taxonomy" id="60549"/>
    <lineage>
        <taxon>Bacteria</taxon>
        <taxon>Pseudomonadati</taxon>
        <taxon>Pseudomonadota</taxon>
        <taxon>Betaproteobacteria</taxon>
        <taxon>Burkholderiales</taxon>
        <taxon>Burkholderiaceae</taxon>
        <taxon>Paraburkholderia</taxon>
    </lineage>
</organism>
<dbReference type="InterPro" id="IPR005320">
    <property type="entry name" value="Peptidase_S51"/>
</dbReference>